<dbReference type="SMART" id="SM00905">
    <property type="entry name" value="FolB"/>
    <property type="match status" value="2"/>
</dbReference>
<dbReference type="GeneID" id="14493368"/>
<keyword evidence="8" id="KW-0456">Lyase</keyword>
<dbReference type="GO" id="GO:0005740">
    <property type="term" value="C:mitochondrial envelope"/>
    <property type="evidence" value="ECO:0007669"/>
    <property type="project" value="EnsemblFungi"/>
</dbReference>
<dbReference type="NCBIfam" id="TIGR01498">
    <property type="entry name" value="folK"/>
    <property type="match status" value="1"/>
</dbReference>
<dbReference type="Proteomes" id="UP000002866">
    <property type="component" value="Chromosome 1"/>
</dbReference>
<keyword evidence="6 8" id="KW-0067">ATP-binding</keyword>
<comment type="pathway">
    <text evidence="1">Cofactor biosynthesis; tetrahydrofolate biosynthesis; 2-amino-4-hydroxy-6-hydroxymethyl-7,8-dihydropteridine diphosphate from 7,8-dihydroneopterin triphosphate: step 4/4.</text>
</comment>
<keyword evidence="7 8" id="KW-0289">Folate biosynthesis</keyword>
<dbReference type="GO" id="GO:0005524">
    <property type="term" value="F:ATP binding"/>
    <property type="evidence" value="ECO:0007669"/>
    <property type="project" value="UniProtKB-UniRule"/>
</dbReference>
<dbReference type="PROSITE" id="PS00794">
    <property type="entry name" value="HPPK"/>
    <property type="match status" value="1"/>
</dbReference>
<evidence type="ECO:0000256" key="6">
    <source>
        <dbReference type="ARBA" id="ARBA00022840"/>
    </source>
</evidence>
<dbReference type="PANTHER" id="PTHR20941:SF1">
    <property type="entry name" value="FOLIC ACID SYNTHESIS PROTEIN FOL1"/>
    <property type="match status" value="1"/>
</dbReference>
<dbReference type="GO" id="GO:0004156">
    <property type="term" value="F:dihydropteroate synthase activity"/>
    <property type="evidence" value="ECO:0007669"/>
    <property type="project" value="UniProtKB-UniRule"/>
</dbReference>
<accession>I2GW57</accession>
<keyword evidence="4 8" id="KW-0547">Nucleotide-binding</keyword>
<proteinExistence type="inferred from homology"/>
<dbReference type="RefSeq" id="XP_004177878.1">
    <property type="nucleotide sequence ID" value="XM_004177830.1"/>
</dbReference>
<evidence type="ECO:0000256" key="1">
    <source>
        <dbReference type="ARBA" id="ARBA00005051"/>
    </source>
</evidence>
<dbReference type="NCBIfam" id="TIGR00526">
    <property type="entry name" value="folB_dom"/>
    <property type="match status" value="2"/>
</dbReference>
<comment type="function">
    <text evidence="8">Catalyzes three sequential steps of tetrahydrofolate biosynthesis.</text>
</comment>
<keyword evidence="8" id="KW-0460">Magnesium</keyword>
<dbReference type="InterPro" id="IPR000489">
    <property type="entry name" value="Pterin-binding_dom"/>
</dbReference>
<evidence type="ECO:0000259" key="9">
    <source>
        <dbReference type="PROSITE" id="PS50972"/>
    </source>
</evidence>
<evidence type="ECO:0000313" key="10">
    <source>
        <dbReference type="EMBL" id="CCH58359.1"/>
    </source>
</evidence>
<dbReference type="EMBL" id="HE806316">
    <property type="protein sequence ID" value="CCH58359.1"/>
    <property type="molecule type" value="Genomic_DNA"/>
</dbReference>
<dbReference type="PIRSF" id="PIRSF000741">
    <property type="entry name" value="Folic_acid_synth"/>
    <property type="match status" value="1"/>
</dbReference>
<dbReference type="GO" id="GO:0046656">
    <property type="term" value="P:folic acid biosynthetic process"/>
    <property type="evidence" value="ECO:0007669"/>
    <property type="project" value="UniProtKB-UniRule"/>
</dbReference>
<organism evidence="10 11">
    <name type="scientific">Henningerozyma blattae (strain ATCC 34711 / CBS 6284 / DSM 70876 / NBRC 10599 / NRRL Y-10934 / UCD 77-7)</name>
    <name type="common">Yeast</name>
    <name type="synonym">Tetrapisispora blattae</name>
    <dbReference type="NCBI Taxonomy" id="1071380"/>
    <lineage>
        <taxon>Eukaryota</taxon>
        <taxon>Fungi</taxon>
        <taxon>Dikarya</taxon>
        <taxon>Ascomycota</taxon>
        <taxon>Saccharomycotina</taxon>
        <taxon>Saccharomycetes</taxon>
        <taxon>Saccharomycetales</taxon>
        <taxon>Saccharomycetaceae</taxon>
        <taxon>Henningerozyma</taxon>
    </lineage>
</organism>
<reference evidence="10 11" key="1">
    <citation type="journal article" date="2011" name="Proc. Natl. Acad. Sci. U.S.A.">
        <title>Evolutionary erosion of yeast sex chromosomes by mating-type switching accidents.</title>
        <authorList>
            <person name="Gordon J.L."/>
            <person name="Armisen D."/>
            <person name="Proux-Wera E."/>
            <person name="Oheigeartaigh S.S."/>
            <person name="Byrne K.P."/>
            <person name="Wolfe K.H."/>
        </authorList>
    </citation>
    <scope>NUCLEOTIDE SEQUENCE [LARGE SCALE GENOMIC DNA]</scope>
    <source>
        <strain evidence="11">ATCC 34711 / CBS 6284 / DSM 70876 / NBRC 10599 / NRRL Y-10934 / UCD 77-7</strain>
    </source>
</reference>
<dbReference type="InterPro" id="IPR043133">
    <property type="entry name" value="GTP-CH-I_C/QueF"/>
</dbReference>
<dbReference type="InterPro" id="IPR016261">
    <property type="entry name" value="Folic_acid_synth"/>
</dbReference>
<dbReference type="STRING" id="1071380.I2GW57"/>
<evidence type="ECO:0000256" key="8">
    <source>
        <dbReference type="PIRNR" id="PIRNR000741"/>
    </source>
</evidence>
<evidence type="ECO:0000256" key="4">
    <source>
        <dbReference type="ARBA" id="ARBA00022741"/>
    </source>
</evidence>
<comment type="cofactor">
    <cofactor evidence="8">
        <name>Mg(2+)</name>
        <dbReference type="ChEBI" id="CHEBI:18420"/>
    </cofactor>
</comment>
<dbReference type="Gene3D" id="3.20.20.20">
    <property type="entry name" value="Dihydropteroate synthase-like"/>
    <property type="match status" value="1"/>
</dbReference>
<dbReference type="UniPathway" id="UPA00077">
    <property type="reaction ID" value="UER00155"/>
</dbReference>
<dbReference type="Gene3D" id="3.30.70.560">
    <property type="entry name" value="7,8-Dihydro-6-hydroxymethylpterin-pyrophosphokinase HPPK"/>
    <property type="match status" value="1"/>
</dbReference>
<dbReference type="FunFam" id="3.20.20.20:FF:000014">
    <property type="entry name" value="Folic acid synthesis protein fol1"/>
    <property type="match status" value="1"/>
</dbReference>
<keyword evidence="8" id="KW-0479">Metal-binding</keyword>
<dbReference type="KEGG" id="tbl:TBLA_0A05660"/>
<evidence type="ECO:0000256" key="2">
    <source>
        <dbReference type="ARBA" id="ARBA00009640"/>
    </source>
</evidence>
<dbReference type="eggNOG" id="KOG2544">
    <property type="taxonomic scope" value="Eukaryota"/>
</dbReference>
<evidence type="ECO:0000313" key="11">
    <source>
        <dbReference type="Proteomes" id="UP000002866"/>
    </source>
</evidence>
<evidence type="ECO:0000256" key="5">
    <source>
        <dbReference type="ARBA" id="ARBA00022777"/>
    </source>
</evidence>
<dbReference type="InterPro" id="IPR000550">
    <property type="entry name" value="Hppk"/>
</dbReference>
<keyword evidence="5 8" id="KW-0418">Kinase</keyword>
<feature type="domain" description="Pterin-binding" evidence="9">
    <location>
        <begin position="474"/>
        <end position="783"/>
    </location>
</feature>
<dbReference type="Pfam" id="PF02152">
    <property type="entry name" value="FolB"/>
    <property type="match status" value="2"/>
</dbReference>
<sequence>MTRAISMMSRLNSGIPNVDRVHIDKLRIQSIVGPDAWGNNSPQDCQVSLEMKTDFSRASINDDLDYSLNYATISNDITKFTNAEKTNWLNIGNLARQISQYVINKYPTIQNLKLNVNSQNLHIRCNDVTCSIDTNLTTQYDFIELSNIKLLTLIGIFDFERLQKQYIDLKITLPWPKNVDERSFPPINEIINDCVECVENSTFLTVEALVNEVMSTVISNEYYSSLNTEVTLPIDIKVIKLNAITATDGVGVSCKRFINSNIVTQSSPTSSLNLAFLAFGSNIDDRFDYVKQALDLLDKNPDIKILDVSSIFESEPKYFVDQDPFMNGVVKINTRLPPSELLKVCKDIEYNQLKRVKEFDNGPRSIDLDIILYFDNNNQPVIMNESELIIPHPRMLERTFVLEPLVELIPPTLKHPITQQPILSYLNLIYSKKNEMDLLWKLIPLPTLASGKPRFLRFMNKISRDACRKTVSPTYLMGILNTTPDSFSDGKTNNYKNINKQLLKVHEFVQDSLTLHDNIIIDIGGCSTRPNSIQAPIEEEIDRTIELIHRIRQDTTLPQDKIILSIDTYRSIVAKKAIEAGVDIINDISGGTFDPDMFSVVSKYANIAYILSHIRGDINTMNKMSNYSNTSSLSSSSSKVKDNTMKEYLFDKKSSSHDFIKTIGYEMSKFYHEAIGVHKLRRWQIILDPGLGFAKNGQVNVQLIRQTHALKHYSRGNLQEFINFRNLPILLGPSRKKFIGHIIQEDDAKKRDFATGTVVSACIGFGADIVRIHNVRDNSQGIKMADALYKEF</sequence>
<dbReference type="InterPro" id="IPR035907">
    <property type="entry name" value="Hppk_sf"/>
</dbReference>
<dbReference type="PROSITE" id="PS50972">
    <property type="entry name" value="PTERIN_BINDING"/>
    <property type="match status" value="1"/>
</dbReference>
<dbReference type="SUPFAM" id="SSF55083">
    <property type="entry name" value="6-hydroxymethyl-7,8-dihydropterin pyrophosphokinase, HPPK"/>
    <property type="match status" value="1"/>
</dbReference>
<dbReference type="CDD" id="cd00483">
    <property type="entry name" value="HPPK"/>
    <property type="match status" value="1"/>
</dbReference>
<dbReference type="OMA" id="FMYETEP"/>
<comment type="similarity">
    <text evidence="2 8">In the N-terminal section; belongs to the DHNA family.</text>
</comment>
<dbReference type="PANTHER" id="PTHR20941">
    <property type="entry name" value="FOLATE SYNTHESIS PROTEINS"/>
    <property type="match status" value="1"/>
</dbReference>
<dbReference type="SUPFAM" id="SSF55620">
    <property type="entry name" value="Tetrahydrobiopterin biosynthesis enzymes-like"/>
    <property type="match status" value="2"/>
</dbReference>
<dbReference type="GO" id="GO:0003848">
    <property type="term" value="F:2-amino-4-hydroxy-6-hydroxymethyldihydropteridine diphosphokinase activity"/>
    <property type="evidence" value="ECO:0007669"/>
    <property type="project" value="UniProtKB-UniRule"/>
</dbReference>
<dbReference type="SUPFAM" id="SSF51717">
    <property type="entry name" value="Dihydropteroate synthetase-like"/>
    <property type="match status" value="1"/>
</dbReference>
<dbReference type="GO" id="GO:0046654">
    <property type="term" value="P:tetrahydrofolate biosynthetic process"/>
    <property type="evidence" value="ECO:0007669"/>
    <property type="project" value="UniProtKB-UniRule"/>
</dbReference>
<dbReference type="InterPro" id="IPR006157">
    <property type="entry name" value="FolB_dom"/>
</dbReference>
<dbReference type="GO" id="GO:0016301">
    <property type="term" value="F:kinase activity"/>
    <property type="evidence" value="ECO:0007669"/>
    <property type="project" value="UniProtKB-UniRule"/>
</dbReference>
<evidence type="ECO:0000256" key="7">
    <source>
        <dbReference type="ARBA" id="ARBA00022909"/>
    </source>
</evidence>
<dbReference type="AlphaFoldDB" id="I2GW57"/>
<dbReference type="GO" id="GO:0004150">
    <property type="term" value="F:dihydroneopterin aldolase activity"/>
    <property type="evidence" value="ECO:0007669"/>
    <property type="project" value="UniProtKB-UniRule"/>
</dbReference>
<comment type="similarity">
    <text evidence="8">In the C-terminal section; belongs to the DHPS family.</text>
</comment>
<dbReference type="InterPro" id="IPR011005">
    <property type="entry name" value="Dihydropteroate_synth-like_sf"/>
</dbReference>
<dbReference type="InParanoid" id="I2GW57"/>
<dbReference type="InterPro" id="IPR045031">
    <property type="entry name" value="DHP_synth-like"/>
</dbReference>
<dbReference type="OrthoDB" id="615426at2759"/>
<evidence type="ECO:0000256" key="3">
    <source>
        <dbReference type="ARBA" id="ARBA00022679"/>
    </source>
</evidence>
<dbReference type="FunCoup" id="I2GW57">
    <property type="interactions" value="252"/>
</dbReference>
<dbReference type="GO" id="GO:0046872">
    <property type="term" value="F:metal ion binding"/>
    <property type="evidence" value="ECO:0007669"/>
    <property type="project" value="UniProtKB-UniRule"/>
</dbReference>
<gene>
    <name evidence="10" type="primary">TBLA0A05660</name>
    <name evidence="10" type="ORF">TBLA_0A05660</name>
</gene>
<protein>
    <recommendedName>
        <fullName evidence="8">Folic acid synthesis protein fol1</fullName>
    </recommendedName>
</protein>
<dbReference type="Pfam" id="PF01288">
    <property type="entry name" value="HPPK"/>
    <property type="match status" value="1"/>
</dbReference>
<name>I2GW57_HENB6</name>
<dbReference type="HOGENOM" id="CLU_008023_2_0_1"/>
<keyword evidence="3 8" id="KW-0808">Transferase</keyword>
<keyword evidence="11" id="KW-1185">Reference proteome</keyword>
<dbReference type="Gene3D" id="3.30.1130.10">
    <property type="match status" value="2"/>
</dbReference>
<comment type="similarity">
    <text evidence="8">In the central section; belongs to the HPPK family.</text>
</comment>
<dbReference type="Pfam" id="PF00809">
    <property type="entry name" value="Pterin_bind"/>
    <property type="match status" value="1"/>
</dbReference>